<accession>A0ACC1B181</accession>
<keyword evidence="2" id="KW-1185">Reference proteome</keyword>
<reference evidence="2" key="1">
    <citation type="journal article" date="2023" name="G3 (Bethesda)">
        <title>Genome assembly and association tests identify interacting loci associated with vigor, precocity, and sex in interspecific pistachio rootstocks.</title>
        <authorList>
            <person name="Palmer W."/>
            <person name="Jacygrad E."/>
            <person name="Sagayaradj S."/>
            <person name="Cavanaugh K."/>
            <person name="Han R."/>
            <person name="Bertier L."/>
            <person name="Beede B."/>
            <person name="Kafkas S."/>
            <person name="Golino D."/>
            <person name="Preece J."/>
            <person name="Michelmore R."/>
        </authorList>
    </citation>
    <scope>NUCLEOTIDE SEQUENCE [LARGE SCALE GENOMIC DNA]</scope>
</reference>
<evidence type="ECO:0000313" key="1">
    <source>
        <dbReference type="EMBL" id="KAJ0092647.1"/>
    </source>
</evidence>
<sequence length="102" mass="11383">MALHYTTSFMCLYPPLMENRLKSSPSFAGKIQCQSDTQDSSSKMECTGLVSKSLKLSPKVCCFSSIHEKVNNDPSRGISQHLYSKTKTNETRNCTEKQKSAP</sequence>
<name>A0ACC1B181_9ROSI</name>
<organism evidence="1 2">
    <name type="scientific">Pistacia atlantica</name>
    <dbReference type="NCBI Taxonomy" id="434234"/>
    <lineage>
        <taxon>Eukaryota</taxon>
        <taxon>Viridiplantae</taxon>
        <taxon>Streptophyta</taxon>
        <taxon>Embryophyta</taxon>
        <taxon>Tracheophyta</taxon>
        <taxon>Spermatophyta</taxon>
        <taxon>Magnoliopsida</taxon>
        <taxon>eudicotyledons</taxon>
        <taxon>Gunneridae</taxon>
        <taxon>Pentapetalae</taxon>
        <taxon>rosids</taxon>
        <taxon>malvids</taxon>
        <taxon>Sapindales</taxon>
        <taxon>Anacardiaceae</taxon>
        <taxon>Pistacia</taxon>
    </lineage>
</organism>
<gene>
    <name evidence="1" type="ORF">Patl1_26676</name>
</gene>
<dbReference type="Proteomes" id="UP001164250">
    <property type="component" value="Chromosome 7"/>
</dbReference>
<proteinExistence type="predicted"/>
<protein>
    <submittedName>
        <fullName evidence="1">Uncharacterized protein</fullName>
    </submittedName>
</protein>
<comment type="caution">
    <text evidence="1">The sequence shown here is derived from an EMBL/GenBank/DDBJ whole genome shotgun (WGS) entry which is preliminary data.</text>
</comment>
<evidence type="ECO:0000313" key="2">
    <source>
        <dbReference type="Proteomes" id="UP001164250"/>
    </source>
</evidence>
<dbReference type="EMBL" id="CM047903">
    <property type="protein sequence ID" value="KAJ0092647.1"/>
    <property type="molecule type" value="Genomic_DNA"/>
</dbReference>